<evidence type="ECO:0000313" key="3">
    <source>
        <dbReference type="Proteomes" id="UP000604161"/>
    </source>
</evidence>
<dbReference type="InterPro" id="IPR038404">
    <property type="entry name" value="TRAP_DctP_sf"/>
</dbReference>
<organism evidence="2 3">
    <name type="scientific">Marinomonas colpomeniae</name>
    <dbReference type="NCBI Taxonomy" id="2774408"/>
    <lineage>
        <taxon>Bacteria</taxon>
        <taxon>Pseudomonadati</taxon>
        <taxon>Pseudomonadota</taxon>
        <taxon>Gammaproteobacteria</taxon>
        <taxon>Oceanospirillales</taxon>
        <taxon>Oceanospirillaceae</taxon>
        <taxon>Marinomonas</taxon>
    </lineage>
</organism>
<name>A0ABR8NZR5_9GAMM</name>
<dbReference type="PANTHER" id="PTHR33376">
    <property type="match status" value="1"/>
</dbReference>
<proteinExistence type="predicted"/>
<keyword evidence="3" id="KW-1185">Reference proteome</keyword>
<dbReference type="InterPro" id="IPR018389">
    <property type="entry name" value="DctP_fam"/>
</dbReference>
<dbReference type="EMBL" id="JACYFC010000003">
    <property type="protein sequence ID" value="MBD5771537.1"/>
    <property type="molecule type" value="Genomic_DNA"/>
</dbReference>
<dbReference type="RefSeq" id="WP_191594908.1">
    <property type="nucleotide sequence ID" value="NZ_JACYFC010000003.1"/>
</dbReference>
<reference evidence="2 3" key="1">
    <citation type="submission" date="2020-09" db="EMBL/GenBank/DDBJ databases">
        <title>Marinomonas sp. nov., isolated from the cysticercosis algae of Qingdao, China.</title>
        <authorList>
            <person name="Sun X."/>
        </authorList>
    </citation>
    <scope>NUCLEOTIDE SEQUENCE [LARGE SCALE GENOMIC DNA]</scope>
    <source>
        <strain evidence="2 3">SM2066</strain>
    </source>
</reference>
<dbReference type="Pfam" id="PF03480">
    <property type="entry name" value="DctP"/>
    <property type="match status" value="1"/>
</dbReference>
<dbReference type="Proteomes" id="UP000604161">
    <property type="component" value="Unassembled WGS sequence"/>
</dbReference>
<dbReference type="Gene3D" id="3.40.190.170">
    <property type="entry name" value="Bacterial extracellular solute-binding protein, family 7"/>
    <property type="match status" value="1"/>
</dbReference>
<evidence type="ECO:0000256" key="1">
    <source>
        <dbReference type="ARBA" id="ARBA00022729"/>
    </source>
</evidence>
<dbReference type="NCBIfam" id="NF037995">
    <property type="entry name" value="TRAP_S1"/>
    <property type="match status" value="1"/>
</dbReference>
<keyword evidence="1" id="KW-0732">Signal</keyword>
<sequence length="305" mass="34420">MPTPFGDRNQPTQIAYDFAEDVQNLTNGDINILVKSNGRALPHLAIPAAVMSGKVVAGEFLLGLLDKKDSVFQHDIIPLLANNYKDAQLLWQASKNNTEKQLNKLGLHYLYVVPWTPYSFFSTQEVTRVSDFNGLSIRTFNNTVTALIKNLDAKPVQLPFAEIQSAFSEGKLNGRFTSLSVGEDTKIWTYAPYLNDLRLWIPKQVVVMNKAFFDSLDVKTQKAIETAAAKAERNGWTQTQERVETDLAALKDGGVFYKEPSEKLLKELEKMKQRMTQEWINQNPTQNGGIYRAYQDAQKQALKAQ</sequence>
<gene>
    <name evidence="2" type="primary">dctP</name>
    <name evidence="2" type="ORF">IF202_10790</name>
</gene>
<evidence type="ECO:0000313" key="2">
    <source>
        <dbReference type="EMBL" id="MBD5771537.1"/>
    </source>
</evidence>
<comment type="caution">
    <text evidence="2">The sequence shown here is derived from an EMBL/GenBank/DDBJ whole genome shotgun (WGS) entry which is preliminary data.</text>
</comment>
<protein>
    <submittedName>
        <fullName evidence="2">TRAP transporter substrate-binding protein DctP</fullName>
    </submittedName>
</protein>
<accession>A0ABR8NZR5</accession>
<dbReference type="PANTHER" id="PTHR33376:SF4">
    <property type="entry name" value="SIALIC ACID-BINDING PERIPLASMIC PROTEIN SIAP"/>
    <property type="match status" value="1"/>
</dbReference>